<evidence type="ECO:0000313" key="6">
    <source>
        <dbReference type="EMBL" id="MEV0967705.1"/>
    </source>
</evidence>
<dbReference type="InterPro" id="IPR011009">
    <property type="entry name" value="Kinase-like_dom_sf"/>
</dbReference>
<dbReference type="EC" id="2.7.11.1" evidence="6"/>
<dbReference type="PROSITE" id="PS50011">
    <property type="entry name" value="PROTEIN_KINASE_DOM"/>
    <property type="match status" value="1"/>
</dbReference>
<evidence type="ECO:0000313" key="7">
    <source>
        <dbReference type="Proteomes" id="UP001551675"/>
    </source>
</evidence>
<dbReference type="Gene3D" id="3.30.200.20">
    <property type="entry name" value="Phosphorylase Kinase, domain 1"/>
    <property type="match status" value="1"/>
</dbReference>
<dbReference type="SMART" id="SM00220">
    <property type="entry name" value="S_TKc"/>
    <property type="match status" value="1"/>
</dbReference>
<dbReference type="SUPFAM" id="SSF56112">
    <property type="entry name" value="Protein kinase-like (PK-like)"/>
    <property type="match status" value="1"/>
</dbReference>
<sequence length="1192" mass="123767">MTSGTLMAEDPARLGDYWIAGRLGAGGQGVVYEAYGPDGRRVAIKVLHGDAAEDDDLRRRFGREAEAARRVASFCTAQVIDAVLDGPRPYIVSEYVEGVSLRQAVGEGRRFAGDELHRLATAVATAVAAIHDAGVIHRDLKPDNVLLGPDGPRVIDFGVARTLEMSLTATGLVAGTPTYMAPEVFVGERAGPPADLFAWGGIVLFAATGTDPFTAESLGGVMHRVLSEDPELGVLPRSLRPLVSAALAKDPKARPAARELLHGLISGTHGADSGDLLALGSAEAGLLTVPGPGDPGLGMLAEDGYGMLTAAERELVPEVFLRLATVTDDGEVVARRAPRAELVDGRPEDEAAAVARIIEVFAYVLAERDGEIGLSRPALIQAWPRFRAWVQAEREGLAVLREITVAARRWNHGGDGDLLQGDRLDTVLRWAATGRRHLTLSRLERDFLDAGSALARRRAGRRRAVTVALAALLVLAIGFGAATVRQSAVVSEQRDLAESRGVASLADRLRETDPVKAMLLSVAAWRLGDTAEARGSLVTSLSQREQGVLRLKGSAHTLSGDGRTAASVDGDGVSVWDVPSGRRTGGWSGLGVRGRRLHSIALSGDGRLLAVAAGTWVRVWDVRTGKATGKSLPLDAGEYEPHYPIEVAFGASPRVLIIGFSGMVRLWDLDTGAASPKRPGYLADVDPAGRIAAIDGVGERPLLFDLPGATRRRTPPGVCGTGPPTTADDGIGPQALAFSPDGRTLACVADEGITLTDLAQGKTGEPFGPAATGRPAVTFSADGRFLAVRGEDAVRVWRVADHAPLLVHPTLGEAAQVRFDRDGGALRYVLDDTVHTVGIADLTRPATAGPANEAAVLTPDGRFAAGDANGSGAVTLRDTRTGRAAGAAIAVTESVQQVAFSRDARIVAVADDAGSRAWVTDRRSGHTLATTTVRDAANSSILGVAVSPDGTRAAAAMVTSATSAEIHVADLSTGTWRVSAKISDGGASRMVFSPDGRLLAVLGQDAGHLVDVASGEARSFAATGQTLTAVAFHPRDPIVVTLDGAGRVIAWDTRSGERHGPVLRTERNAVGAMAFTADGALLATGAGREVRLWDIGSGTAIGEPISAHGADVVSVAFGPGATADPGGSAGSAGSGDPVLTSLDAGGAVRTRPVTPDAVAAAVCARAGRTLSEDEWRDHLPGLPYEDVCARTS</sequence>
<dbReference type="Pfam" id="PF00069">
    <property type="entry name" value="Pkinase"/>
    <property type="match status" value="1"/>
</dbReference>
<evidence type="ECO:0000256" key="2">
    <source>
        <dbReference type="ARBA" id="ARBA00022741"/>
    </source>
</evidence>
<dbReference type="InterPro" id="IPR015943">
    <property type="entry name" value="WD40/YVTN_repeat-like_dom_sf"/>
</dbReference>
<evidence type="ECO:0000256" key="3">
    <source>
        <dbReference type="ARBA" id="ARBA00022777"/>
    </source>
</evidence>
<keyword evidence="7" id="KW-1185">Reference proteome</keyword>
<dbReference type="SMART" id="SM00320">
    <property type="entry name" value="WD40"/>
    <property type="match status" value="6"/>
</dbReference>
<dbReference type="InterPro" id="IPR008271">
    <property type="entry name" value="Ser/Thr_kinase_AS"/>
</dbReference>
<keyword evidence="2" id="KW-0547">Nucleotide-binding</keyword>
<dbReference type="PANTHER" id="PTHR43289">
    <property type="entry name" value="MITOGEN-ACTIVATED PROTEIN KINASE KINASE KINASE 20-RELATED"/>
    <property type="match status" value="1"/>
</dbReference>
<dbReference type="InterPro" id="IPR049052">
    <property type="entry name" value="nSTAND1"/>
</dbReference>
<dbReference type="Pfam" id="PF00400">
    <property type="entry name" value="WD40"/>
    <property type="match status" value="1"/>
</dbReference>
<evidence type="ECO:0000259" key="5">
    <source>
        <dbReference type="PROSITE" id="PS50011"/>
    </source>
</evidence>
<name>A0ABV3G7U0_MICGL</name>
<dbReference type="PANTHER" id="PTHR43289:SF34">
    <property type="entry name" value="SERINE_THREONINE-PROTEIN KINASE YBDM-RELATED"/>
    <property type="match status" value="1"/>
</dbReference>
<dbReference type="InterPro" id="IPR000719">
    <property type="entry name" value="Prot_kinase_dom"/>
</dbReference>
<dbReference type="RefSeq" id="WP_358129653.1">
    <property type="nucleotide sequence ID" value="NZ_JBFALK010000002.1"/>
</dbReference>
<proteinExistence type="predicted"/>
<accession>A0ABV3G7U0</accession>
<keyword evidence="4" id="KW-0067">ATP-binding</keyword>
<keyword evidence="1 6" id="KW-0808">Transferase</keyword>
<evidence type="ECO:0000256" key="1">
    <source>
        <dbReference type="ARBA" id="ARBA00022679"/>
    </source>
</evidence>
<feature type="domain" description="Protein kinase" evidence="5">
    <location>
        <begin position="17"/>
        <end position="265"/>
    </location>
</feature>
<organism evidence="6 7">
    <name type="scientific">Microtetraspora glauca</name>
    <dbReference type="NCBI Taxonomy" id="1996"/>
    <lineage>
        <taxon>Bacteria</taxon>
        <taxon>Bacillati</taxon>
        <taxon>Actinomycetota</taxon>
        <taxon>Actinomycetes</taxon>
        <taxon>Streptosporangiales</taxon>
        <taxon>Streptosporangiaceae</taxon>
        <taxon>Microtetraspora</taxon>
    </lineage>
</organism>
<dbReference type="EMBL" id="JBFALK010000002">
    <property type="protein sequence ID" value="MEV0967705.1"/>
    <property type="molecule type" value="Genomic_DNA"/>
</dbReference>
<protein>
    <submittedName>
        <fullName evidence="6">Serine/threonine-protein kinase</fullName>
        <ecNumber evidence="6">2.7.11.1</ecNumber>
    </submittedName>
</protein>
<evidence type="ECO:0000256" key="4">
    <source>
        <dbReference type="ARBA" id="ARBA00022840"/>
    </source>
</evidence>
<gene>
    <name evidence="6" type="ORF">AB0I59_03650</name>
</gene>
<reference evidence="6 7" key="1">
    <citation type="submission" date="2024-06" db="EMBL/GenBank/DDBJ databases">
        <title>The Natural Products Discovery Center: Release of the First 8490 Sequenced Strains for Exploring Actinobacteria Biosynthetic Diversity.</title>
        <authorList>
            <person name="Kalkreuter E."/>
            <person name="Kautsar S.A."/>
            <person name="Yang D."/>
            <person name="Bader C.D."/>
            <person name="Teijaro C.N."/>
            <person name="Fluegel L."/>
            <person name="Davis C.M."/>
            <person name="Simpson J.R."/>
            <person name="Lauterbach L."/>
            <person name="Steele A.D."/>
            <person name="Gui C."/>
            <person name="Meng S."/>
            <person name="Li G."/>
            <person name="Viehrig K."/>
            <person name="Ye F."/>
            <person name="Su P."/>
            <person name="Kiefer A.F."/>
            <person name="Nichols A."/>
            <person name="Cepeda A.J."/>
            <person name="Yan W."/>
            <person name="Fan B."/>
            <person name="Jiang Y."/>
            <person name="Adhikari A."/>
            <person name="Zheng C.-J."/>
            <person name="Schuster L."/>
            <person name="Cowan T.M."/>
            <person name="Smanski M.J."/>
            <person name="Chevrette M.G."/>
            <person name="De Carvalho L.P.S."/>
            <person name="Shen B."/>
        </authorList>
    </citation>
    <scope>NUCLEOTIDE SEQUENCE [LARGE SCALE GENOMIC DNA]</scope>
    <source>
        <strain evidence="6 7">NPDC050100</strain>
    </source>
</reference>
<dbReference type="Pfam" id="PF20703">
    <property type="entry name" value="nSTAND1"/>
    <property type="match status" value="1"/>
</dbReference>
<dbReference type="CDD" id="cd14014">
    <property type="entry name" value="STKc_PknB_like"/>
    <property type="match status" value="1"/>
</dbReference>
<dbReference type="GO" id="GO:0004674">
    <property type="term" value="F:protein serine/threonine kinase activity"/>
    <property type="evidence" value="ECO:0007669"/>
    <property type="project" value="UniProtKB-EC"/>
</dbReference>
<dbReference type="SUPFAM" id="SSF82171">
    <property type="entry name" value="DPP6 N-terminal domain-like"/>
    <property type="match status" value="2"/>
</dbReference>
<keyword evidence="3 6" id="KW-0418">Kinase</keyword>
<dbReference type="InterPro" id="IPR001680">
    <property type="entry name" value="WD40_rpt"/>
</dbReference>
<dbReference type="Gene3D" id="2.130.10.10">
    <property type="entry name" value="YVTN repeat-like/Quinoprotein amine dehydrogenase"/>
    <property type="match status" value="3"/>
</dbReference>
<comment type="caution">
    <text evidence="6">The sequence shown here is derived from an EMBL/GenBank/DDBJ whole genome shotgun (WGS) entry which is preliminary data.</text>
</comment>
<dbReference type="PROSITE" id="PS00108">
    <property type="entry name" value="PROTEIN_KINASE_ST"/>
    <property type="match status" value="1"/>
</dbReference>
<dbReference type="Proteomes" id="UP001551675">
    <property type="component" value="Unassembled WGS sequence"/>
</dbReference>
<dbReference type="Gene3D" id="1.10.510.10">
    <property type="entry name" value="Transferase(Phosphotransferase) domain 1"/>
    <property type="match status" value="1"/>
</dbReference>